<dbReference type="InterPro" id="IPR002610">
    <property type="entry name" value="Peptidase_S54_rhomboid-like"/>
</dbReference>
<evidence type="ECO:0000256" key="3">
    <source>
        <dbReference type="ARBA" id="ARBA00022692"/>
    </source>
</evidence>
<dbReference type="InterPro" id="IPR022764">
    <property type="entry name" value="Peptidase_S54_rhomboid_dom"/>
</dbReference>
<evidence type="ECO:0000256" key="5">
    <source>
        <dbReference type="ARBA" id="ARBA00022825"/>
    </source>
</evidence>
<reference evidence="10 11" key="1">
    <citation type="journal article" date="2015" name="Genome Announc.">
        <title>Expanding the biotechnology potential of lactobacilli through comparative genomics of 213 strains and associated genera.</title>
        <authorList>
            <person name="Sun Z."/>
            <person name="Harris H.M."/>
            <person name="McCann A."/>
            <person name="Guo C."/>
            <person name="Argimon S."/>
            <person name="Zhang W."/>
            <person name="Yang X."/>
            <person name="Jeffery I.B."/>
            <person name="Cooney J.C."/>
            <person name="Kagawa T.F."/>
            <person name="Liu W."/>
            <person name="Song Y."/>
            <person name="Salvetti E."/>
            <person name="Wrobel A."/>
            <person name="Rasinkangas P."/>
            <person name="Parkhill J."/>
            <person name="Rea M.C."/>
            <person name="O'Sullivan O."/>
            <person name="Ritari J."/>
            <person name="Douillard F.P."/>
            <person name="Paul Ross R."/>
            <person name="Yang R."/>
            <person name="Briner A.E."/>
            <person name="Felis G.E."/>
            <person name="de Vos W.M."/>
            <person name="Barrangou R."/>
            <person name="Klaenhammer T.R."/>
            <person name="Caufield P.W."/>
            <person name="Cui Y."/>
            <person name="Zhang H."/>
            <person name="O'Toole P.W."/>
        </authorList>
    </citation>
    <scope>NUCLEOTIDE SEQUENCE [LARGE SCALE GENOMIC DNA]</scope>
    <source>
        <strain evidence="10 11">DSM 24302</strain>
    </source>
</reference>
<evidence type="ECO:0000313" key="11">
    <source>
        <dbReference type="Proteomes" id="UP000051256"/>
    </source>
</evidence>
<feature type="domain" description="Peptidase S54 rhomboid" evidence="9">
    <location>
        <begin position="1"/>
        <end position="85"/>
    </location>
</feature>
<dbReference type="Proteomes" id="UP000051256">
    <property type="component" value="Unassembled WGS sequence"/>
</dbReference>
<feature type="transmembrane region" description="Helical" evidence="8">
    <location>
        <begin position="97"/>
        <end position="115"/>
    </location>
</feature>
<keyword evidence="3 8" id="KW-0812">Transmembrane</keyword>
<dbReference type="PANTHER" id="PTHR22936:SF69">
    <property type="entry name" value="RHOMBOID-LIKE PROTEIN"/>
    <property type="match status" value="1"/>
</dbReference>
<dbReference type="Gene3D" id="1.20.1540.10">
    <property type="entry name" value="Rhomboid-like"/>
    <property type="match status" value="1"/>
</dbReference>
<proteinExistence type="predicted"/>
<dbReference type="PATRIC" id="fig|1423802.4.peg.649"/>
<dbReference type="GO" id="GO:0004252">
    <property type="term" value="F:serine-type endopeptidase activity"/>
    <property type="evidence" value="ECO:0007669"/>
    <property type="project" value="InterPro"/>
</dbReference>
<evidence type="ECO:0000313" key="10">
    <source>
        <dbReference type="EMBL" id="KRM93919.1"/>
    </source>
</evidence>
<dbReference type="AlphaFoldDB" id="A0A0R2CQ23"/>
<dbReference type="PANTHER" id="PTHR22936">
    <property type="entry name" value="RHOMBOID-RELATED"/>
    <property type="match status" value="1"/>
</dbReference>
<evidence type="ECO:0000256" key="1">
    <source>
        <dbReference type="ARBA" id="ARBA00004141"/>
    </source>
</evidence>
<evidence type="ECO:0000256" key="7">
    <source>
        <dbReference type="ARBA" id="ARBA00023136"/>
    </source>
</evidence>
<keyword evidence="7 8" id="KW-0472">Membrane</keyword>
<evidence type="ECO:0000256" key="8">
    <source>
        <dbReference type="SAM" id="Phobius"/>
    </source>
</evidence>
<name>A0A0R2CQ23_9LACO</name>
<dbReference type="GO" id="GO:0016020">
    <property type="term" value="C:membrane"/>
    <property type="evidence" value="ECO:0007669"/>
    <property type="project" value="UniProtKB-SubCell"/>
</dbReference>
<dbReference type="Pfam" id="PF01694">
    <property type="entry name" value="Rhomboid"/>
    <property type="match status" value="1"/>
</dbReference>
<evidence type="ECO:0000256" key="6">
    <source>
        <dbReference type="ARBA" id="ARBA00022989"/>
    </source>
</evidence>
<dbReference type="EMBL" id="AYZR01000008">
    <property type="protein sequence ID" value="KRM93919.1"/>
    <property type="molecule type" value="Genomic_DNA"/>
</dbReference>
<evidence type="ECO:0000256" key="2">
    <source>
        <dbReference type="ARBA" id="ARBA00022670"/>
    </source>
</evidence>
<dbReference type="STRING" id="1423802.FC56_GL000640"/>
<comment type="caution">
    <text evidence="10">The sequence shown here is derived from an EMBL/GenBank/DDBJ whole genome shotgun (WGS) entry which is preliminary data.</text>
</comment>
<gene>
    <name evidence="10" type="ORF">FC56_GL000640</name>
</gene>
<evidence type="ECO:0000256" key="4">
    <source>
        <dbReference type="ARBA" id="ARBA00022801"/>
    </source>
</evidence>
<comment type="subcellular location">
    <subcellularLocation>
        <location evidence="1">Membrane</location>
        <topology evidence="1">Multi-pass membrane protein</topology>
    </subcellularLocation>
</comment>
<dbReference type="InterPro" id="IPR035952">
    <property type="entry name" value="Rhomboid-like_sf"/>
</dbReference>
<dbReference type="GO" id="GO:0006508">
    <property type="term" value="P:proteolysis"/>
    <property type="evidence" value="ECO:0007669"/>
    <property type="project" value="UniProtKB-KW"/>
</dbReference>
<keyword evidence="6 8" id="KW-1133">Transmembrane helix</keyword>
<organism evidence="10 11">
    <name type="scientific">Lentilactobacillus senioris DSM 24302 = JCM 17472</name>
    <dbReference type="NCBI Taxonomy" id="1423802"/>
    <lineage>
        <taxon>Bacteria</taxon>
        <taxon>Bacillati</taxon>
        <taxon>Bacillota</taxon>
        <taxon>Bacilli</taxon>
        <taxon>Lactobacillales</taxon>
        <taxon>Lactobacillaceae</taxon>
        <taxon>Lentilactobacillus</taxon>
    </lineage>
</organism>
<keyword evidence="5" id="KW-0720">Serine protease</keyword>
<keyword evidence="2" id="KW-0645">Protease</keyword>
<feature type="transmembrane region" description="Helical" evidence="8">
    <location>
        <begin position="12"/>
        <end position="31"/>
    </location>
</feature>
<accession>A0A0R2CQ23</accession>
<feature type="transmembrane region" description="Helical" evidence="8">
    <location>
        <begin position="43"/>
        <end position="61"/>
    </location>
</feature>
<keyword evidence="11" id="KW-1185">Reference proteome</keyword>
<dbReference type="SUPFAM" id="SSF144091">
    <property type="entry name" value="Rhomboid-like"/>
    <property type="match status" value="1"/>
</dbReference>
<keyword evidence="4" id="KW-0378">Hydrolase</keyword>
<sequence>MGNLASFAFSPNISAGASTAIFGLFGAFMMLGESFSENQAIRALARNFLLFVVLNIGTDLFVSGIDIYGHLGGLVGGFLLGYVLGVPSAKVSTPKRIIAAITVIIVALALFRMGMTNQF</sequence>
<protein>
    <submittedName>
        <fullName evidence="10">S54 family peptidase</fullName>
    </submittedName>
</protein>
<feature type="transmembrane region" description="Helical" evidence="8">
    <location>
        <begin position="67"/>
        <end position="85"/>
    </location>
</feature>
<evidence type="ECO:0000259" key="9">
    <source>
        <dbReference type="Pfam" id="PF01694"/>
    </source>
</evidence>